<dbReference type="EMBL" id="BJYU01000238">
    <property type="protein sequence ID" value="GEO18748.1"/>
    <property type="molecule type" value="Genomic_DNA"/>
</dbReference>
<gene>
    <name evidence="1" type="ORF">MAE02_64440</name>
</gene>
<reference evidence="1 2" key="1">
    <citation type="submission" date="2019-07" db="EMBL/GenBank/DDBJ databases">
        <title>Whole genome shotgun sequence of Microvirga aerophila NBRC 106136.</title>
        <authorList>
            <person name="Hosoyama A."/>
            <person name="Uohara A."/>
            <person name="Ohji S."/>
            <person name="Ichikawa N."/>
        </authorList>
    </citation>
    <scope>NUCLEOTIDE SEQUENCE [LARGE SCALE GENOMIC DNA]</scope>
    <source>
        <strain evidence="1 2">NBRC 106136</strain>
    </source>
</reference>
<name>A0A512C3F4_9HYPH</name>
<dbReference type="Proteomes" id="UP000321085">
    <property type="component" value="Unassembled WGS sequence"/>
</dbReference>
<dbReference type="RefSeq" id="WP_147023161.1">
    <property type="nucleotide sequence ID" value="NZ_BJYU01000238.1"/>
</dbReference>
<dbReference type="AlphaFoldDB" id="A0A512C3F4"/>
<evidence type="ECO:0000313" key="2">
    <source>
        <dbReference type="Proteomes" id="UP000321085"/>
    </source>
</evidence>
<comment type="caution">
    <text evidence="1">The sequence shown here is derived from an EMBL/GenBank/DDBJ whole genome shotgun (WGS) entry which is preliminary data.</text>
</comment>
<accession>A0A512C3F4</accession>
<proteinExistence type="predicted"/>
<keyword evidence="2" id="KW-1185">Reference proteome</keyword>
<sequence>MTSDHIAHGTPAAYREFIHETLAMAQIQAQLGTTYAALGDDAGLEYAMRRLVAYMRAAVDTFKDLKAQKEPEEFQ</sequence>
<protein>
    <submittedName>
        <fullName evidence="1">Uncharacterized protein</fullName>
    </submittedName>
</protein>
<evidence type="ECO:0000313" key="1">
    <source>
        <dbReference type="EMBL" id="GEO18748.1"/>
    </source>
</evidence>
<organism evidence="1 2">
    <name type="scientific">Microvirga aerophila</name>
    <dbReference type="NCBI Taxonomy" id="670291"/>
    <lineage>
        <taxon>Bacteria</taxon>
        <taxon>Pseudomonadati</taxon>
        <taxon>Pseudomonadota</taxon>
        <taxon>Alphaproteobacteria</taxon>
        <taxon>Hyphomicrobiales</taxon>
        <taxon>Methylobacteriaceae</taxon>
        <taxon>Microvirga</taxon>
    </lineage>
</organism>